<comment type="similarity">
    <text evidence="1">Belongs to the aldo/keto reductase family.</text>
</comment>
<dbReference type="PANTHER" id="PTHR43827:SF3">
    <property type="entry name" value="NADP-DEPENDENT OXIDOREDUCTASE DOMAIN-CONTAINING PROTEIN"/>
    <property type="match status" value="1"/>
</dbReference>
<dbReference type="InterPro" id="IPR018170">
    <property type="entry name" value="Aldo/ket_reductase_CS"/>
</dbReference>
<dbReference type="Gene3D" id="3.20.20.100">
    <property type="entry name" value="NADP-dependent oxidoreductase domain"/>
    <property type="match status" value="1"/>
</dbReference>
<feature type="binding site" evidence="6">
    <location>
        <position position="117"/>
    </location>
    <ligand>
        <name>substrate</name>
    </ligand>
</feature>
<reference evidence="9" key="1">
    <citation type="journal article" date="2021" name="PeerJ">
        <title>Extensive microbial diversity within the chicken gut microbiome revealed by metagenomics and culture.</title>
        <authorList>
            <person name="Gilroy R."/>
            <person name="Ravi A."/>
            <person name="Getino M."/>
            <person name="Pursley I."/>
            <person name="Horton D.L."/>
            <person name="Alikhan N.F."/>
            <person name="Baker D."/>
            <person name="Gharbi K."/>
            <person name="Hall N."/>
            <person name="Watson M."/>
            <person name="Adriaenssens E.M."/>
            <person name="Foster-Nyarko E."/>
            <person name="Jarju S."/>
            <person name="Secka A."/>
            <person name="Antonio M."/>
            <person name="Oren A."/>
            <person name="Chaudhuri R.R."/>
            <person name="La Ragione R."/>
            <person name="Hildebrand F."/>
            <person name="Pallen M.J."/>
        </authorList>
    </citation>
    <scope>NUCLEOTIDE SEQUENCE</scope>
    <source>
        <strain evidence="9">378</strain>
    </source>
</reference>
<evidence type="ECO:0000256" key="1">
    <source>
        <dbReference type="ARBA" id="ARBA00007905"/>
    </source>
</evidence>
<dbReference type="PIRSF" id="PIRSF000097">
    <property type="entry name" value="AKR"/>
    <property type="match status" value="1"/>
</dbReference>
<accession>A0A948X0J2</accession>
<dbReference type="GO" id="GO:0016616">
    <property type="term" value="F:oxidoreductase activity, acting on the CH-OH group of donors, NAD or NADP as acceptor"/>
    <property type="evidence" value="ECO:0007669"/>
    <property type="project" value="UniProtKB-ARBA"/>
</dbReference>
<evidence type="ECO:0000313" key="9">
    <source>
        <dbReference type="EMBL" id="MBU3845249.1"/>
    </source>
</evidence>
<dbReference type="FunFam" id="3.20.20.100:FF:000002">
    <property type="entry name" value="2,5-diketo-D-gluconic acid reductase A"/>
    <property type="match status" value="1"/>
</dbReference>
<dbReference type="PROSITE" id="PS00798">
    <property type="entry name" value="ALDOKETO_REDUCTASE_1"/>
    <property type="match status" value="1"/>
</dbReference>
<dbReference type="PRINTS" id="PR00069">
    <property type="entry name" value="ALDKETRDTASE"/>
</dbReference>
<dbReference type="EMBL" id="JAHLFE010000214">
    <property type="protein sequence ID" value="MBU3845249.1"/>
    <property type="molecule type" value="Genomic_DNA"/>
</dbReference>
<evidence type="ECO:0000256" key="3">
    <source>
        <dbReference type="ARBA" id="ARBA00023002"/>
    </source>
</evidence>
<feature type="active site" description="Proton donor" evidence="5">
    <location>
        <position position="55"/>
    </location>
</feature>
<dbReference type="Pfam" id="PF00248">
    <property type="entry name" value="Aldo_ket_red"/>
    <property type="match status" value="1"/>
</dbReference>
<keyword evidence="3" id="KW-0560">Oxidoreductase</keyword>
<keyword evidence="2" id="KW-0521">NADP</keyword>
<evidence type="ECO:0000313" key="10">
    <source>
        <dbReference type="Proteomes" id="UP000733611"/>
    </source>
</evidence>
<name>A0A948X0J2_9GAMM</name>
<evidence type="ECO:0000256" key="6">
    <source>
        <dbReference type="PIRSR" id="PIRSR000097-2"/>
    </source>
</evidence>
<comment type="caution">
    <text evidence="9">The sequence shown here is derived from an EMBL/GenBank/DDBJ whole genome shotgun (WGS) entry which is preliminary data.</text>
</comment>
<sequence>MAAQWQPYGKKLASGDVIPAIGFGTYALPEASDCIKAVAQAIVNGYRLIDGAAFYNNETYVGRGLRLGVTKAGLKREDIFVTSKVWPTHLGYQKTMDAFFKTLNDLDIDYLDLYLIHWPASAQNFENWEELNLATWRAMAQLYSEGYVRSIGVSNFKEHHLRALLDTSIPPMVNQLEVHPGYSQESLRQFCRMQGIVVEGWSPFGRNRLLSHELIVHLAAKYQCTPAQLCLRWALQLGVIPLPKSAQLEHMRSNLNVLGFEISPADMQLLLDLDREQVGYSGEDSDTVRFDM</sequence>
<dbReference type="InterPro" id="IPR020471">
    <property type="entry name" value="AKR"/>
</dbReference>
<evidence type="ECO:0000259" key="8">
    <source>
        <dbReference type="Pfam" id="PF00248"/>
    </source>
</evidence>
<comment type="catalytic activity">
    <reaction evidence="4">
        <text>hydroxyacetone + NADP(+) = methylglyoxal + NADPH + H(+)</text>
        <dbReference type="Rhea" id="RHEA:27986"/>
        <dbReference type="ChEBI" id="CHEBI:15378"/>
        <dbReference type="ChEBI" id="CHEBI:17158"/>
        <dbReference type="ChEBI" id="CHEBI:27957"/>
        <dbReference type="ChEBI" id="CHEBI:57783"/>
        <dbReference type="ChEBI" id="CHEBI:58349"/>
    </reaction>
</comment>
<dbReference type="PANTHER" id="PTHR43827">
    <property type="entry name" value="2,5-DIKETO-D-GLUCONIC ACID REDUCTASE"/>
    <property type="match status" value="1"/>
</dbReference>
<evidence type="ECO:0000256" key="4">
    <source>
        <dbReference type="ARBA" id="ARBA00049445"/>
    </source>
</evidence>
<feature type="site" description="Lowers pKa of active site Tyr" evidence="7">
    <location>
        <position position="84"/>
    </location>
</feature>
<dbReference type="InterPro" id="IPR036812">
    <property type="entry name" value="NAD(P)_OxRdtase_dom_sf"/>
</dbReference>
<gene>
    <name evidence="9" type="ORF">H9847_10385</name>
</gene>
<evidence type="ECO:0000256" key="5">
    <source>
        <dbReference type="PIRSR" id="PIRSR000097-1"/>
    </source>
</evidence>
<dbReference type="CDD" id="cd19071">
    <property type="entry name" value="AKR_AKR1-5-like"/>
    <property type="match status" value="1"/>
</dbReference>
<evidence type="ECO:0000256" key="7">
    <source>
        <dbReference type="PIRSR" id="PIRSR000097-3"/>
    </source>
</evidence>
<dbReference type="PROSITE" id="PS00062">
    <property type="entry name" value="ALDOKETO_REDUCTASE_2"/>
    <property type="match status" value="1"/>
</dbReference>
<organism evidence="9 10">
    <name type="scientific">Candidatus Anaerobiospirillum pullicola</name>
    <dbReference type="NCBI Taxonomy" id="2838451"/>
    <lineage>
        <taxon>Bacteria</taxon>
        <taxon>Pseudomonadati</taxon>
        <taxon>Pseudomonadota</taxon>
        <taxon>Gammaproteobacteria</taxon>
        <taxon>Aeromonadales</taxon>
        <taxon>Succinivibrionaceae</taxon>
        <taxon>Anaerobiospirillum</taxon>
    </lineage>
</organism>
<evidence type="ECO:0000256" key="2">
    <source>
        <dbReference type="ARBA" id="ARBA00022857"/>
    </source>
</evidence>
<dbReference type="InterPro" id="IPR023210">
    <property type="entry name" value="NADP_OxRdtase_dom"/>
</dbReference>
<dbReference type="AlphaFoldDB" id="A0A948X0J2"/>
<feature type="domain" description="NADP-dependent oxidoreductase" evidence="8">
    <location>
        <begin position="21"/>
        <end position="270"/>
    </location>
</feature>
<protein>
    <submittedName>
        <fullName evidence="9">Aldo/keto reductase</fullName>
    </submittedName>
</protein>
<dbReference type="SUPFAM" id="SSF51430">
    <property type="entry name" value="NAD(P)-linked oxidoreductase"/>
    <property type="match status" value="1"/>
</dbReference>
<dbReference type="Proteomes" id="UP000733611">
    <property type="component" value="Unassembled WGS sequence"/>
</dbReference>
<proteinExistence type="inferred from homology"/>
<reference evidence="9" key="2">
    <citation type="submission" date="2021-04" db="EMBL/GenBank/DDBJ databases">
        <authorList>
            <person name="Gilroy R."/>
        </authorList>
    </citation>
    <scope>NUCLEOTIDE SEQUENCE</scope>
    <source>
        <strain evidence="9">378</strain>
    </source>
</reference>